<dbReference type="PANTHER" id="PTHR33164">
    <property type="entry name" value="TRANSCRIPTIONAL REGULATOR, MARR FAMILY"/>
    <property type="match status" value="1"/>
</dbReference>
<organism evidence="2 3">
    <name type="scientific">Streptococcus sobrinus W1703</name>
    <dbReference type="NCBI Taxonomy" id="1227275"/>
    <lineage>
        <taxon>Bacteria</taxon>
        <taxon>Bacillati</taxon>
        <taxon>Bacillota</taxon>
        <taxon>Bacilli</taxon>
        <taxon>Lactobacillales</taxon>
        <taxon>Streptococcaceae</taxon>
        <taxon>Streptococcus</taxon>
    </lineage>
</organism>
<dbReference type="RefSeq" id="WP_019769329.1">
    <property type="nucleotide sequence ID" value="NZ_KI259703.1"/>
</dbReference>
<protein>
    <submittedName>
        <fullName evidence="2">Transcriptional regulator, MarR family</fullName>
    </submittedName>
</protein>
<dbReference type="InterPro" id="IPR000835">
    <property type="entry name" value="HTH_MarR-typ"/>
</dbReference>
<dbReference type="AlphaFoldDB" id="U2JD71"/>
<dbReference type="SUPFAM" id="SSF46785">
    <property type="entry name" value="Winged helix' DNA-binding domain"/>
    <property type="match status" value="1"/>
</dbReference>
<proteinExistence type="predicted"/>
<gene>
    <name evidence="2" type="ORF">HMPREF1557_00620</name>
</gene>
<dbReference type="SMART" id="SM00347">
    <property type="entry name" value="HTH_MARR"/>
    <property type="match status" value="1"/>
</dbReference>
<feature type="domain" description="HTH marR-type" evidence="1">
    <location>
        <begin position="4"/>
        <end position="135"/>
    </location>
</feature>
<dbReference type="Pfam" id="PF13463">
    <property type="entry name" value="HTH_27"/>
    <property type="match status" value="1"/>
</dbReference>
<dbReference type="OrthoDB" id="2600321at2"/>
<comment type="caution">
    <text evidence="2">The sequence shown here is derived from an EMBL/GenBank/DDBJ whole genome shotgun (WGS) entry which is preliminary data.</text>
</comment>
<evidence type="ECO:0000259" key="1">
    <source>
        <dbReference type="PROSITE" id="PS50995"/>
    </source>
</evidence>
<dbReference type="Proteomes" id="UP000016617">
    <property type="component" value="Unassembled WGS sequence"/>
</dbReference>
<dbReference type="EMBL" id="AWVA01000030">
    <property type="protein sequence ID" value="ERJ77730.1"/>
    <property type="molecule type" value="Genomic_DNA"/>
</dbReference>
<dbReference type="Gene3D" id="1.10.10.10">
    <property type="entry name" value="Winged helix-like DNA-binding domain superfamily/Winged helix DNA-binding domain"/>
    <property type="match status" value="1"/>
</dbReference>
<dbReference type="GO" id="GO:0003700">
    <property type="term" value="F:DNA-binding transcription factor activity"/>
    <property type="evidence" value="ECO:0007669"/>
    <property type="project" value="InterPro"/>
</dbReference>
<reference evidence="2 3" key="1">
    <citation type="submission" date="2013-06" db="EMBL/GenBank/DDBJ databases">
        <authorList>
            <person name="Weinstock G."/>
            <person name="Sodergren E."/>
            <person name="Lobos E.A."/>
            <person name="Fulton L."/>
            <person name="Fulton R."/>
            <person name="Courtney L."/>
            <person name="Fronick C."/>
            <person name="O'Laughlin M."/>
            <person name="Godfrey J."/>
            <person name="Wilson R.M."/>
            <person name="Miner T."/>
            <person name="Farmer C."/>
            <person name="Delehaunty K."/>
            <person name="Cordes M."/>
            <person name="Minx P."/>
            <person name="Tomlinson C."/>
            <person name="Chen J."/>
            <person name="Wollam A."/>
            <person name="Pepin K.H."/>
            <person name="Bhonagiri V."/>
            <person name="Zhang X."/>
            <person name="Warren W."/>
            <person name="Mitreva M."/>
            <person name="Mardis E.R."/>
            <person name="Wilson R.K."/>
        </authorList>
    </citation>
    <scope>NUCLEOTIDE SEQUENCE [LARGE SCALE GENOMIC DNA]</scope>
    <source>
        <strain evidence="2 3">W1703</strain>
    </source>
</reference>
<dbReference type="InterPro" id="IPR036390">
    <property type="entry name" value="WH_DNA-bd_sf"/>
</dbReference>
<accession>U2JD71</accession>
<sequence length="149" mass="16697">MSVKGETIRSLFRSAENLAVRRMANLLAPLGITPNQSEVLLVLDKYAPLTLKELGNLLICEEKSPSRLVQSLIKKGLVVGQTNQADKRSRLLSLTAKGKSLIEPANQKKAQFDAELLAKGFDLEALRDILQIYVEGSFYEEKLRKRSLW</sequence>
<dbReference type="InterPro" id="IPR039422">
    <property type="entry name" value="MarR/SlyA-like"/>
</dbReference>
<evidence type="ECO:0000313" key="2">
    <source>
        <dbReference type="EMBL" id="ERJ77730.1"/>
    </source>
</evidence>
<dbReference type="PROSITE" id="PS50995">
    <property type="entry name" value="HTH_MARR_2"/>
    <property type="match status" value="1"/>
</dbReference>
<dbReference type="HOGENOM" id="CLU_083287_18_5_9"/>
<evidence type="ECO:0000313" key="3">
    <source>
        <dbReference type="Proteomes" id="UP000016617"/>
    </source>
</evidence>
<name>U2JD71_9STRE</name>
<dbReference type="InterPro" id="IPR036388">
    <property type="entry name" value="WH-like_DNA-bd_sf"/>
</dbReference>
<dbReference type="PATRIC" id="fig|1227275.3.peg.546"/>
<dbReference type="PANTHER" id="PTHR33164:SF57">
    <property type="entry name" value="MARR-FAMILY TRANSCRIPTIONAL REGULATOR"/>
    <property type="match status" value="1"/>
</dbReference>
<dbReference type="GO" id="GO:0006950">
    <property type="term" value="P:response to stress"/>
    <property type="evidence" value="ECO:0007669"/>
    <property type="project" value="TreeGrafter"/>
</dbReference>